<dbReference type="AlphaFoldDB" id="A0A6P8YRE2"/>
<dbReference type="KEGG" id="tpal:117646046"/>
<dbReference type="RefSeq" id="XP_034242588.1">
    <property type="nucleotide sequence ID" value="XM_034386697.1"/>
</dbReference>
<dbReference type="Proteomes" id="UP000515158">
    <property type="component" value="Unplaced"/>
</dbReference>
<accession>A0A6P8YRE2</accession>
<keyword evidence="2" id="KW-1185">Reference proteome</keyword>
<evidence type="ECO:0000313" key="2">
    <source>
        <dbReference type="Proteomes" id="UP000515158"/>
    </source>
</evidence>
<organism evidence="3">
    <name type="scientific">Thrips palmi</name>
    <name type="common">Melon thrips</name>
    <dbReference type="NCBI Taxonomy" id="161013"/>
    <lineage>
        <taxon>Eukaryota</taxon>
        <taxon>Metazoa</taxon>
        <taxon>Ecdysozoa</taxon>
        <taxon>Arthropoda</taxon>
        <taxon>Hexapoda</taxon>
        <taxon>Insecta</taxon>
        <taxon>Pterygota</taxon>
        <taxon>Neoptera</taxon>
        <taxon>Paraneoptera</taxon>
        <taxon>Thysanoptera</taxon>
        <taxon>Terebrantia</taxon>
        <taxon>Thripoidea</taxon>
        <taxon>Thripidae</taxon>
        <taxon>Thrips</taxon>
    </lineage>
</organism>
<proteinExistence type="predicted"/>
<protein>
    <submittedName>
        <fullName evidence="3 4">Uncharacterized protein LOC117646046 isoform X1</fullName>
    </submittedName>
</protein>
<dbReference type="RefSeq" id="XP_034242589.1">
    <property type="nucleotide sequence ID" value="XM_034386698.1"/>
</dbReference>
<reference evidence="3 4" key="1">
    <citation type="submission" date="2025-04" db="UniProtKB">
        <authorList>
            <consortium name="RefSeq"/>
        </authorList>
    </citation>
    <scope>IDENTIFICATION</scope>
    <source>
        <tissue evidence="3 4">Total insect</tissue>
    </source>
</reference>
<feature type="region of interest" description="Disordered" evidence="1">
    <location>
        <begin position="1"/>
        <end position="20"/>
    </location>
</feature>
<feature type="compositionally biased region" description="Low complexity" evidence="1">
    <location>
        <begin position="7"/>
        <end position="20"/>
    </location>
</feature>
<name>A0A6P8YRE2_THRPL</name>
<dbReference type="OrthoDB" id="8217849at2759"/>
<gene>
    <name evidence="3 4" type="primary">LOC117646046</name>
</gene>
<feature type="compositionally biased region" description="Low complexity" evidence="1">
    <location>
        <begin position="71"/>
        <end position="82"/>
    </location>
</feature>
<evidence type="ECO:0000313" key="3">
    <source>
        <dbReference type="RefSeq" id="XP_034242588.1"/>
    </source>
</evidence>
<dbReference type="GeneID" id="117646046"/>
<feature type="region of interest" description="Disordered" evidence="1">
    <location>
        <begin position="52"/>
        <end position="82"/>
    </location>
</feature>
<evidence type="ECO:0000256" key="1">
    <source>
        <dbReference type="SAM" id="MobiDB-lite"/>
    </source>
</evidence>
<sequence length="290" mass="32619">MQPGTGAPCSPQSSDPSCAAAAPSGRVVVNRILRRDNFGRWILVDNFLPVSKQHASHPNRGEATVQEETMEPQPAAAATPPAQRECIQELDLKDLCEATPEERREEKAATLQRLRQRGVRRLTNVWCERDPDWVLAVLRGAAPTLEEISVWNPDDAHLGVVHAMPELRRMWLESSEAPNAPPAVLPALQRGGLKWLRVGALAGPSLVSLLQTHSATLEVLWLQGNREDLPDLLRQSGLRGARIILWDFIHYPLRWHSMYRCREWLSPLQRTLPEAVVECQTCGKVPWERF</sequence>
<evidence type="ECO:0000313" key="4">
    <source>
        <dbReference type="RefSeq" id="XP_034242589.1"/>
    </source>
</evidence>